<feature type="domain" description="Carrier" evidence="3">
    <location>
        <begin position="1"/>
        <end position="75"/>
    </location>
</feature>
<proteinExistence type="predicted"/>
<dbReference type="InterPro" id="IPR009081">
    <property type="entry name" value="PP-bd_ACP"/>
</dbReference>
<keyword evidence="2" id="KW-0597">Phosphoprotein</keyword>
<evidence type="ECO:0000256" key="2">
    <source>
        <dbReference type="ARBA" id="ARBA00022553"/>
    </source>
</evidence>
<evidence type="ECO:0000313" key="4">
    <source>
        <dbReference type="EMBL" id="MRH41218.1"/>
    </source>
</evidence>
<keyword evidence="1" id="KW-0596">Phosphopantetheine</keyword>
<dbReference type="OrthoDB" id="9804551at2"/>
<dbReference type="Pfam" id="PF00550">
    <property type="entry name" value="PP-binding"/>
    <property type="match status" value="1"/>
</dbReference>
<dbReference type="SUPFAM" id="SSF47336">
    <property type="entry name" value="ACP-like"/>
    <property type="match status" value="1"/>
</dbReference>
<dbReference type="PROSITE" id="PS00012">
    <property type="entry name" value="PHOSPHOPANTETHEINE"/>
    <property type="match status" value="1"/>
</dbReference>
<sequence>MTRKVAMIINEMLEESGLEKVDNVNLSMSLRDDFNLDSLMLAELTVRLEDEFGVDIFEDGIVTTFGEVIEKLERK</sequence>
<name>A0A6A8D6L4_9BACI</name>
<evidence type="ECO:0000259" key="3">
    <source>
        <dbReference type="PROSITE" id="PS50075"/>
    </source>
</evidence>
<reference evidence="4" key="1">
    <citation type="submission" date="2019-11" db="EMBL/GenBank/DDBJ databases">
        <authorList>
            <person name="Li J."/>
        </authorList>
    </citation>
    <scope>NUCLEOTIDE SEQUENCE</scope>
    <source>
        <strain evidence="4">B6B</strain>
    </source>
</reference>
<keyword evidence="5" id="KW-1185">Reference proteome</keyword>
<dbReference type="PROSITE" id="PS50075">
    <property type="entry name" value="CARRIER"/>
    <property type="match status" value="1"/>
</dbReference>
<dbReference type="Proteomes" id="UP000799092">
    <property type="component" value="Unassembled WGS sequence"/>
</dbReference>
<dbReference type="EMBL" id="WJNG01000001">
    <property type="protein sequence ID" value="MRH41218.1"/>
    <property type="molecule type" value="Genomic_DNA"/>
</dbReference>
<protein>
    <submittedName>
        <fullName evidence="4">Acyl carrier protein</fullName>
    </submittedName>
</protein>
<accession>A0A6A8D6L4</accession>
<organism evidence="4 5">
    <name type="scientific">Aquibacillus halophilus</name>
    <dbReference type="NCBI Taxonomy" id="930132"/>
    <lineage>
        <taxon>Bacteria</taxon>
        <taxon>Bacillati</taxon>
        <taxon>Bacillota</taxon>
        <taxon>Bacilli</taxon>
        <taxon>Bacillales</taxon>
        <taxon>Bacillaceae</taxon>
        <taxon>Aquibacillus</taxon>
    </lineage>
</organism>
<gene>
    <name evidence="4" type="ORF">GH741_00855</name>
</gene>
<evidence type="ECO:0000313" key="5">
    <source>
        <dbReference type="Proteomes" id="UP000799092"/>
    </source>
</evidence>
<evidence type="ECO:0000256" key="1">
    <source>
        <dbReference type="ARBA" id="ARBA00022450"/>
    </source>
</evidence>
<dbReference type="Gene3D" id="1.10.1200.10">
    <property type="entry name" value="ACP-like"/>
    <property type="match status" value="1"/>
</dbReference>
<dbReference type="InterPro" id="IPR036736">
    <property type="entry name" value="ACP-like_sf"/>
</dbReference>
<dbReference type="RefSeq" id="WP_153734881.1">
    <property type="nucleotide sequence ID" value="NZ_WJNG01000001.1"/>
</dbReference>
<comment type="caution">
    <text evidence="4">The sequence shown here is derived from an EMBL/GenBank/DDBJ whole genome shotgun (WGS) entry which is preliminary data.</text>
</comment>
<dbReference type="InterPro" id="IPR006162">
    <property type="entry name" value="Ppantetheine_attach_site"/>
</dbReference>
<dbReference type="AlphaFoldDB" id="A0A6A8D6L4"/>